<dbReference type="EMBL" id="PNEN01001801">
    <property type="protein sequence ID" value="PPJ49579.1"/>
    <property type="molecule type" value="Genomic_DNA"/>
</dbReference>
<evidence type="ECO:0000256" key="4">
    <source>
        <dbReference type="PROSITE-ProRule" id="PRU01343"/>
    </source>
</evidence>
<dbReference type="STRING" id="357750.A0A2S6BQ29"/>
<evidence type="ECO:0000259" key="6">
    <source>
        <dbReference type="PROSITE" id="PS51999"/>
    </source>
</evidence>
<evidence type="ECO:0000256" key="3">
    <source>
        <dbReference type="ARBA" id="ARBA00022833"/>
    </source>
</evidence>
<sequence length="375" mass="41741">MSSFRIRGPSRGRRGGSNSTRGIARSPRLKGLFDKLWYCDCTPRLPAEQFTVKKQGKNHGRRFYTCQQDQDKRCGFFMWSDEAHAREAQCVLSNSRNEGHSDGVQEGWNAGRPRVHFAQTATQSASTASNTGVKRNMRDAGFEEDEYDEDWDLTGAEVDQLAKAADESVFQTPKKPRIDGPSAAGTTGVYATPTSETKRSPRKLPWLQDEPVTPKRGIFDYFKTPQQQTALPTPGETPAQQQRADETARRNEPTSPSPASPSPTPSPQKSQGEIALSEEVLQELGSLSIPPDKLAKLKSTLKRHEARAEGFRKGRDISRSALKAKEKLLQAASEKIKSLEDAERRNISGSRQQPGSFAAREKMMEEDDEETDDEL</sequence>
<feature type="region of interest" description="Disordered" evidence="5">
    <location>
        <begin position="1"/>
        <end position="24"/>
    </location>
</feature>
<dbReference type="PROSITE" id="PS51999">
    <property type="entry name" value="ZF_GRF"/>
    <property type="match status" value="1"/>
</dbReference>
<dbReference type="OrthoDB" id="430051at2759"/>
<feature type="compositionally biased region" description="Basic and acidic residues" evidence="5">
    <location>
        <begin position="243"/>
        <end position="252"/>
    </location>
</feature>
<proteinExistence type="predicted"/>
<feature type="region of interest" description="Disordered" evidence="5">
    <location>
        <begin position="337"/>
        <end position="375"/>
    </location>
</feature>
<gene>
    <name evidence="7" type="ORF">CBER1_01931</name>
</gene>
<evidence type="ECO:0000313" key="7">
    <source>
        <dbReference type="EMBL" id="PPJ49579.1"/>
    </source>
</evidence>
<feature type="compositionally biased region" description="Basic and acidic residues" evidence="5">
    <location>
        <begin position="337"/>
        <end position="346"/>
    </location>
</feature>
<feature type="compositionally biased region" description="Acidic residues" evidence="5">
    <location>
        <begin position="364"/>
        <end position="375"/>
    </location>
</feature>
<keyword evidence="8" id="KW-1185">Reference proteome</keyword>
<feature type="domain" description="GRF-type" evidence="6">
    <location>
        <begin position="39"/>
        <end position="83"/>
    </location>
</feature>
<protein>
    <recommendedName>
        <fullName evidence="6">GRF-type domain-containing protein</fullName>
    </recommendedName>
</protein>
<evidence type="ECO:0000256" key="2">
    <source>
        <dbReference type="ARBA" id="ARBA00022771"/>
    </source>
</evidence>
<evidence type="ECO:0000313" key="8">
    <source>
        <dbReference type="Proteomes" id="UP000237631"/>
    </source>
</evidence>
<keyword evidence="3" id="KW-0862">Zinc</keyword>
<feature type="compositionally biased region" description="Pro residues" evidence="5">
    <location>
        <begin position="255"/>
        <end position="266"/>
    </location>
</feature>
<keyword evidence="1" id="KW-0479">Metal-binding</keyword>
<dbReference type="InterPro" id="IPR010666">
    <property type="entry name" value="Znf_GRF"/>
</dbReference>
<accession>A0A2S6BQ29</accession>
<dbReference type="Pfam" id="PF06839">
    <property type="entry name" value="Zn_ribbon_GRF"/>
    <property type="match status" value="1"/>
</dbReference>
<reference evidence="8" key="1">
    <citation type="journal article" date="2017" name="bioRxiv">
        <title>Conservation of a gene cluster reveals novel cercosporin biosynthetic mechanisms and extends production to the genus Colletotrichum.</title>
        <authorList>
            <person name="de Jonge R."/>
            <person name="Ebert M.K."/>
            <person name="Huitt-Roehl C.R."/>
            <person name="Pal P."/>
            <person name="Suttle J.C."/>
            <person name="Spanner R.E."/>
            <person name="Neubauer J.D."/>
            <person name="Jurick W.M.II."/>
            <person name="Stott K.A."/>
            <person name="Secor G.A."/>
            <person name="Thomma B.P.H.J."/>
            <person name="Van de Peer Y."/>
            <person name="Townsend C.A."/>
            <person name="Bolton M.D."/>
        </authorList>
    </citation>
    <scope>NUCLEOTIDE SEQUENCE [LARGE SCALE GENOMIC DNA]</scope>
    <source>
        <strain evidence="8">CBS538.71</strain>
    </source>
</reference>
<feature type="region of interest" description="Disordered" evidence="5">
    <location>
        <begin position="166"/>
        <end position="275"/>
    </location>
</feature>
<dbReference type="Proteomes" id="UP000237631">
    <property type="component" value="Unassembled WGS sequence"/>
</dbReference>
<dbReference type="AlphaFoldDB" id="A0A2S6BQ29"/>
<organism evidence="7 8">
    <name type="scientific">Cercospora berteroae</name>
    <dbReference type="NCBI Taxonomy" id="357750"/>
    <lineage>
        <taxon>Eukaryota</taxon>
        <taxon>Fungi</taxon>
        <taxon>Dikarya</taxon>
        <taxon>Ascomycota</taxon>
        <taxon>Pezizomycotina</taxon>
        <taxon>Dothideomycetes</taxon>
        <taxon>Dothideomycetidae</taxon>
        <taxon>Mycosphaerellales</taxon>
        <taxon>Mycosphaerellaceae</taxon>
        <taxon>Cercospora</taxon>
    </lineage>
</organism>
<dbReference type="GO" id="GO:0008270">
    <property type="term" value="F:zinc ion binding"/>
    <property type="evidence" value="ECO:0007669"/>
    <property type="project" value="UniProtKB-KW"/>
</dbReference>
<keyword evidence="2 4" id="KW-0863">Zinc-finger</keyword>
<comment type="caution">
    <text evidence="7">The sequence shown here is derived from an EMBL/GenBank/DDBJ whole genome shotgun (WGS) entry which is preliminary data.</text>
</comment>
<evidence type="ECO:0000256" key="5">
    <source>
        <dbReference type="SAM" id="MobiDB-lite"/>
    </source>
</evidence>
<evidence type="ECO:0000256" key="1">
    <source>
        <dbReference type="ARBA" id="ARBA00022723"/>
    </source>
</evidence>
<name>A0A2S6BQ29_9PEZI</name>